<protein>
    <recommendedName>
        <fullName evidence="3">Gingipain domain-containing protein</fullName>
    </recommendedName>
</protein>
<feature type="signal peptide" evidence="2">
    <location>
        <begin position="1"/>
        <end position="26"/>
    </location>
</feature>
<keyword evidence="5" id="KW-1185">Reference proteome</keyword>
<proteinExistence type="predicted"/>
<dbReference type="Pfam" id="PF01364">
    <property type="entry name" value="Peptidase_C25"/>
    <property type="match status" value="1"/>
</dbReference>
<dbReference type="Gene3D" id="3.40.50.10390">
    <property type="entry name" value="Gingipain r, domain 1"/>
    <property type="match status" value="1"/>
</dbReference>
<name>A0A5R9KX64_9BACT</name>
<accession>A0A5R9KX64</accession>
<dbReference type="OrthoDB" id="9757650at2"/>
<evidence type="ECO:0000256" key="1">
    <source>
        <dbReference type="ARBA" id="ARBA00022729"/>
    </source>
</evidence>
<dbReference type="InterPro" id="IPR029030">
    <property type="entry name" value="Caspase-like_dom_sf"/>
</dbReference>
<dbReference type="EMBL" id="VCEJ01000004">
    <property type="protein sequence ID" value="TLV00730.1"/>
    <property type="molecule type" value="Genomic_DNA"/>
</dbReference>
<gene>
    <name evidence="4" type="ORF">FEN17_14710</name>
</gene>
<comment type="caution">
    <text evidence="4">The sequence shown here is derived from an EMBL/GenBank/DDBJ whole genome shotgun (WGS) entry which is preliminary data.</text>
</comment>
<dbReference type="CDD" id="cd02258">
    <property type="entry name" value="Peptidase_C25_N"/>
    <property type="match status" value="1"/>
</dbReference>
<feature type="chain" id="PRO_5024418469" description="Gingipain domain-containing protein" evidence="2">
    <location>
        <begin position="27"/>
        <end position="1110"/>
    </location>
</feature>
<evidence type="ECO:0000259" key="3">
    <source>
        <dbReference type="Pfam" id="PF01364"/>
    </source>
</evidence>
<keyword evidence="1 2" id="KW-0732">Signal</keyword>
<evidence type="ECO:0000313" key="4">
    <source>
        <dbReference type="EMBL" id="TLV00730.1"/>
    </source>
</evidence>
<feature type="domain" description="Gingipain" evidence="3">
    <location>
        <begin position="398"/>
        <end position="760"/>
    </location>
</feature>
<dbReference type="Gene3D" id="2.60.40.10">
    <property type="entry name" value="Immunoglobulins"/>
    <property type="match status" value="1"/>
</dbReference>
<dbReference type="GO" id="GO:0008234">
    <property type="term" value="F:cysteine-type peptidase activity"/>
    <property type="evidence" value="ECO:0007669"/>
    <property type="project" value="InterPro"/>
</dbReference>
<dbReference type="InterPro" id="IPR001769">
    <property type="entry name" value="Gingipain"/>
</dbReference>
<dbReference type="GO" id="GO:0006508">
    <property type="term" value="P:proteolysis"/>
    <property type="evidence" value="ECO:0007669"/>
    <property type="project" value="InterPro"/>
</dbReference>
<evidence type="ECO:0000256" key="2">
    <source>
        <dbReference type="SAM" id="SignalP"/>
    </source>
</evidence>
<dbReference type="Gene3D" id="3.40.50.1460">
    <property type="match status" value="1"/>
</dbReference>
<dbReference type="Proteomes" id="UP000306402">
    <property type="component" value="Unassembled WGS sequence"/>
</dbReference>
<dbReference type="SUPFAM" id="SSF52129">
    <property type="entry name" value="Caspase-like"/>
    <property type="match status" value="1"/>
</dbReference>
<dbReference type="AlphaFoldDB" id="A0A5R9KX64"/>
<evidence type="ECO:0000313" key="5">
    <source>
        <dbReference type="Proteomes" id="UP000306402"/>
    </source>
</evidence>
<dbReference type="InterPro" id="IPR013783">
    <property type="entry name" value="Ig-like_fold"/>
</dbReference>
<organism evidence="4 5">
    <name type="scientific">Dyadobacter luticola</name>
    <dbReference type="NCBI Taxonomy" id="1979387"/>
    <lineage>
        <taxon>Bacteria</taxon>
        <taxon>Pseudomonadati</taxon>
        <taxon>Bacteroidota</taxon>
        <taxon>Cytophagia</taxon>
        <taxon>Cytophagales</taxon>
        <taxon>Spirosomataceae</taxon>
        <taxon>Dyadobacter</taxon>
    </lineage>
</organism>
<sequence length="1110" mass="122472">MYLNLRRLMFTACLLFALTGGQFAFAQFNAPYTDSWIAYGKSYVKIGITKKGLHRISFASLPKTFSVGAPEKLQLWRRGKQVSIISTTNNEILFYAVPNDGARDSLLYRPTSARMNPYYSLYSDEEAYFLVNGDAAGNRAKVVNQAVDQKVAASVSHEELATTVLSKEYSLSTTSAVQKEFFNSYFEIGASRTGQTIKPGNVATENFALTNISDGLSNASIKMMVHGRSNLAHSIEVYVGKDANSLRLVNTINNYGFEGTEFTFKLLPADVDANKKGVLTLKIVGTERLNWFSLAYYSIGYNQQLDMTGLLTKEFRFGPANVVTNRLQIKGAPANATSLDISNTDDPIVVRGSYDNLMLPRTSGKAARLLVTNEIFTIAAEKMTEMSFKTYDAKSPNYIIITHKNLLDGVNQYAAYRASKEGGAFKPLIVDIADLYNQFNYGEPSPLAIKQFMAYMLGQGGKDKHLFLVGKSISANEKMIRELPLEVPTYGYPGSDALLVSGLLGEDKDIPLVPVGRLSAISNQQIVDYLTKVKDYEQNSAGDLGWRKNVLHLNGGKTLEEITQLRDLLGALVPDVTNGVVGGKVTPYVKKQAMAETEVVNITPDVNSGVGLITYFGHGSTVITDLDMGYVTDASRGYNNPKKYPMMYFNGCGVGNIFQNKFNPNPGASDRTTLSLDWLMAPNRGAIAIVANSFESFVSPAANYLDHLYSSMFVEPATVNLTIGQIQLAVAKKVISQSRDSYNVSNVHQSLLQGDPVLKLVTVDKPDYAVSASESITLNSQSKTINFDKSDSLRLNVVISNEGRFVKGQKVPVRFTYFGSKGNKVSSQTVSSFPYQDTLYAAFINSKDVQRIEVSIDPDHTISELNLRNNVAELELDWDFLADKFNFSSANNKDVTPPVLTVNFNGRMLNKQETIAPNPTISLYVQDDRQIFADTALVDVYIKRCADESCEFEKVAYASQNFTSDSINTHEFQLNLNTTDFPDGDYEILANARDLSGNISVQAYRMSFKISTEFVATRQMVVSPNPASTYVKFSVIADPKDTFATGRFLIYNQAGLLVEDKLTTISTSNFEWYWMPGSSTPAGLYAYKVVLSNDQTQASKTLSGKLVLIK</sequence>
<reference evidence="4 5" key="1">
    <citation type="submission" date="2019-05" db="EMBL/GenBank/DDBJ databases">
        <authorList>
            <person name="Qu J.-H."/>
        </authorList>
    </citation>
    <scope>NUCLEOTIDE SEQUENCE [LARGE SCALE GENOMIC DNA]</scope>
    <source>
        <strain evidence="4 5">T17</strain>
    </source>
</reference>
<dbReference type="InterPro" id="IPR029031">
    <property type="entry name" value="Gingipain_N_sf"/>
</dbReference>